<dbReference type="KEGG" id="azz:DEW08_21545"/>
<keyword evidence="3" id="KW-1185">Reference proteome</keyword>
<dbReference type="Proteomes" id="UP000245629">
    <property type="component" value="Plasmid unnamed1"/>
</dbReference>
<feature type="region of interest" description="Disordered" evidence="1">
    <location>
        <begin position="1"/>
        <end position="24"/>
    </location>
</feature>
<keyword evidence="2" id="KW-0614">Plasmid</keyword>
<evidence type="ECO:0000313" key="3">
    <source>
        <dbReference type="Proteomes" id="UP000245629"/>
    </source>
</evidence>
<protein>
    <submittedName>
        <fullName evidence="2">Uncharacterized protein</fullName>
    </submittedName>
</protein>
<name>A0A2S2CW46_9PROT</name>
<evidence type="ECO:0000256" key="1">
    <source>
        <dbReference type="SAM" id="MobiDB-lite"/>
    </source>
</evidence>
<sequence length="59" mass="6484">MQMADLRSYRRPPATGSDDGAPQSAPWVSFMLRILGEAQPMPALDQAPPAEGWSRDRSI</sequence>
<dbReference type="EMBL" id="CP029356">
    <property type="protein sequence ID" value="AWK88688.1"/>
    <property type="molecule type" value="Genomic_DNA"/>
</dbReference>
<gene>
    <name evidence="2" type="ORF">DEW08_21545</name>
</gene>
<organism evidence="2 3">
    <name type="scientific">Azospirillum thermophilum</name>
    <dbReference type="NCBI Taxonomy" id="2202148"/>
    <lineage>
        <taxon>Bacteria</taxon>
        <taxon>Pseudomonadati</taxon>
        <taxon>Pseudomonadota</taxon>
        <taxon>Alphaproteobacteria</taxon>
        <taxon>Rhodospirillales</taxon>
        <taxon>Azospirillaceae</taxon>
        <taxon>Azospirillum</taxon>
    </lineage>
</organism>
<accession>A0A2S2CW46</accession>
<proteinExistence type="predicted"/>
<feature type="region of interest" description="Disordered" evidence="1">
    <location>
        <begin position="40"/>
        <end position="59"/>
    </location>
</feature>
<dbReference type="AlphaFoldDB" id="A0A2S2CW46"/>
<reference evidence="3" key="1">
    <citation type="submission" date="2018-05" db="EMBL/GenBank/DDBJ databases">
        <title>Azospirillum thermophila sp. nov., a novel isolated from hot spring.</title>
        <authorList>
            <person name="Zhao Z."/>
        </authorList>
    </citation>
    <scope>NUCLEOTIDE SEQUENCE [LARGE SCALE GENOMIC DNA]</scope>
    <source>
        <strain evidence="3">CFH 70021</strain>
        <plasmid evidence="3">unnamed1</plasmid>
    </source>
</reference>
<geneLocation type="plasmid" evidence="2 3">
    <name>unnamed1</name>
</geneLocation>
<evidence type="ECO:0000313" key="2">
    <source>
        <dbReference type="EMBL" id="AWK88688.1"/>
    </source>
</evidence>